<keyword evidence="2" id="KW-0472">Membrane</keyword>
<feature type="compositionally biased region" description="Polar residues" evidence="1">
    <location>
        <begin position="149"/>
        <end position="159"/>
    </location>
</feature>
<proteinExistence type="predicted"/>
<evidence type="ECO:0000259" key="3">
    <source>
        <dbReference type="Pfam" id="PF09323"/>
    </source>
</evidence>
<keyword evidence="2" id="KW-0812">Transmembrane</keyword>
<feature type="compositionally biased region" description="Gly residues" evidence="1">
    <location>
        <begin position="168"/>
        <end position="195"/>
    </location>
</feature>
<sequence length="351" mass="37355">MTETLSRGSIVVRLVRAVILAGIAFYIVHLHNAGRLTLYIAPRMTIYVKLAAVGLYLVAAVLLFEALRAWNGSREEEACEHCAEPARPSALRQFALYGLFLVPLAVFFLTPDTTIGSAMASQKGMNLSSAAGIKEKNREPASRTAAEEGTSSEAPSVSPDSAPIPSGQDGGNRGDGEVGGDGGYADNGGLGGGGRDVPHSSDPLDALFPPDPFSEAYAEYGKKIYGSPLIEVTEKSYMEILTTLDLYSGAFAGHKVRISGFVYRDSSVPEDKFVIGRFAVQCCAADAMPYGILVDSPDAGLHDDNEWLTITGTLATTKYGDNDVLLLKAEEAVKIKAPKDPYVYGDLDFGT</sequence>
<evidence type="ECO:0000313" key="6">
    <source>
        <dbReference type="Proteomes" id="UP000553776"/>
    </source>
</evidence>
<protein>
    <submittedName>
        <fullName evidence="5">TIGR03943 family protein</fullName>
    </submittedName>
</protein>
<dbReference type="NCBIfam" id="TIGR03943">
    <property type="entry name" value="TIGR03943 family putative permease subunit"/>
    <property type="match status" value="1"/>
</dbReference>
<dbReference type="InterPro" id="IPR052955">
    <property type="entry name" value="UPF0703_membrane_permease"/>
</dbReference>
<evidence type="ECO:0000256" key="1">
    <source>
        <dbReference type="SAM" id="MobiDB-lite"/>
    </source>
</evidence>
<feature type="transmembrane region" description="Helical" evidence="2">
    <location>
        <begin position="44"/>
        <end position="64"/>
    </location>
</feature>
<gene>
    <name evidence="5" type="ORF">H7B90_25285</name>
</gene>
<keyword evidence="6" id="KW-1185">Reference proteome</keyword>
<name>A0A841U2F0_9BACL</name>
<reference evidence="5 6" key="1">
    <citation type="submission" date="2020-08" db="EMBL/GenBank/DDBJ databases">
        <title>Cohnella phylogeny.</title>
        <authorList>
            <person name="Dunlap C."/>
        </authorList>
    </citation>
    <scope>NUCLEOTIDE SEQUENCE [LARGE SCALE GENOMIC DNA]</scope>
    <source>
        <strain evidence="5 6">DSM 25239</strain>
    </source>
</reference>
<feature type="region of interest" description="Disordered" evidence="1">
    <location>
        <begin position="130"/>
        <end position="208"/>
    </location>
</feature>
<dbReference type="InterPro" id="IPR015402">
    <property type="entry name" value="DUF1980"/>
</dbReference>
<feature type="transmembrane region" description="Helical" evidence="2">
    <location>
        <begin position="12"/>
        <end position="32"/>
    </location>
</feature>
<dbReference type="PANTHER" id="PTHR40047:SF1">
    <property type="entry name" value="UPF0703 PROTEIN YCGQ"/>
    <property type="match status" value="1"/>
</dbReference>
<dbReference type="Pfam" id="PF09323">
    <property type="entry name" value="DUF1980"/>
    <property type="match status" value="1"/>
</dbReference>
<feature type="transmembrane region" description="Helical" evidence="2">
    <location>
        <begin position="94"/>
        <end position="111"/>
    </location>
</feature>
<feature type="domain" description="DUF1980" evidence="4">
    <location>
        <begin position="211"/>
        <end position="344"/>
    </location>
</feature>
<evidence type="ECO:0000259" key="4">
    <source>
        <dbReference type="Pfam" id="PF21537"/>
    </source>
</evidence>
<dbReference type="EMBL" id="JACJVR010000101">
    <property type="protein sequence ID" value="MBB6694715.1"/>
    <property type="molecule type" value="Genomic_DNA"/>
</dbReference>
<accession>A0A841U2F0</accession>
<evidence type="ECO:0000256" key="2">
    <source>
        <dbReference type="SAM" id="Phobius"/>
    </source>
</evidence>
<dbReference type="Pfam" id="PF21537">
    <property type="entry name" value="DUF1980_C"/>
    <property type="match status" value="1"/>
</dbReference>
<keyword evidence="2" id="KW-1133">Transmembrane helix</keyword>
<evidence type="ECO:0000313" key="5">
    <source>
        <dbReference type="EMBL" id="MBB6694715.1"/>
    </source>
</evidence>
<comment type="caution">
    <text evidence="5">The sequence shown here is derived from an EMBL/GenBank/DDBJ whole genome shotgun (WGS) entry which is preliminary data.</text>
</comment>
<dbReference type="Proteomes" id="UP000553776">
    <property type="component" value="Unassembled WGS sequence"/>
</dbReference>
<dbReference type="InterPro" id="IPR048447">
    <property type="entry name" value="DUF1980_C"/>
</dbReference>
<dbReference type="InterPro" id="IPR048493">
    <property type="entry name" value="DUF1980_N"/>
</dbReference>
<feature type="domain" description="DUF1980" evidence="3">
    <location>
        <begin position="15"/>
        <end position="126"/>
    </location>
</feature>
<dbReference type="AlphaFoldDB" id="A0A841U2F0"/>
<dbReference type="RefSeq" id="WP_185138679.1">
    <property type="nucleotide sequence ID" value="NZ_BORM01000019.1"/>
</dbReference>
<dbReference type="PANTHER" id="PTHR40047">
    <property type="entry name" value="UPF0703 PROTEIN YCGQ"/>
    <property type="match status" value="1"/>
</dbReference>
<organism evidence="5 6">
    <name type="scientific">Cohnella xylanilytica</name>
    <dbReference type="NCBI Taxonomy" id="557555"/>
    <lineage>
        <taxon>Bacteria</taxon>
        <taxon>Bacillati</taxon>
        <taxon>Bacillota</taxon>
        <taxon>Bacilli</taxon>
        <taxon>Bacillales</taxon>
        <taxon>Paenibacillaceae</taxon>
        <taxon>Cohnella</taxon>
    </lineage>
</organism>